<feature type="non-terminal residue" evidence="1">
    <location>
        <position position="205"/>
    </location>
</feature>
<dbReference type="EMBL" id="LKCN02000017">
    <property type="protein sequence ID" value="RCI09112.1"/>
    <property type="molecule type" value="Genomic_DNA"/>
</dbReference>
<accession>A0A367L4H2</accession>
<feature type="non-terminal residue" evidence="1">
    <location>
        <position position="1"/>
    </location>
</feature>
<evidence type="ECO:0000313" key="2">
    <source>
        <dbReference type="Proteomes" id="UP000253664"/>
    </source>
</evidence>
<evidence type="ECO:0000313" key="1">
    <source>
        <dbReference type="EMBL" id="RCI09112.1"/>
    </source>
</evidence>
<organism evidence="1 2">
    <name type="scientific">Ophiocordyceps polyrhachis-furcata BCC 54312</name>
    <dbReference type="NCBI Taxonomy" id="1330021"/>
    <lineage>
        <taxon>Eukaryota</taxon>
        <taxon>Fungi</taxon>
        <taxon>Dikarya</taxon>
        <taxon>Ascomycota</taxon>
        <taxon>Pezizomycotina</taxon>
        <taxon>Sordariomycetes</taxon>
        <taxon>Hypocreomycetidae</taxon>
        <taxon>Hypocreales</taxon>
        <taxon>Ophiocordycipitaceae</taxon>
        <taxon>Ophiocordyceps</taxon>
    </lineage>
</organism>
<name>A0A367L4H2_9HYPO</name>
<keyword evidence="2" id="KW-1185">Reference proteome</keyword>
<protein>
    <submittedName>
        <fullName evidence="1">Uncharacterized protein</fullName>
    </submittedName>
</protein>
<reference evidence="1 2" key="1">
    <citation type="journal article" date="2015" name="BMC Genomics">
        <title>Insights from the genome of Ophiocordyceps polyrhachis-furcata to pathogenicity and host specificity in insect fungi.</title>
        <authorList>
            <person name="Wichadakul D."/>
            <person name="Kobmoo N."/>
            <person name="Ingsriswang S."/>
            <person name="Tangphatsornruang S."/>
            <person name="Chantasingh D."/>
            <person name="Luangsa-ard J.J."/>
            <person name="Eurwilaichitr L."/>
        </authorList>
    </citation>
    <scope>NUCLEOTIDE SEQUENCE [LARGE SCALE GENOMIC DNA]</scope>
    <source>
        <strain evidence="1 2">BCC 54312</strain>
    </source>
</reference>
<gene>
    <name evidence="1" type="ORF">L249_5029</name>
</gene>
<dbReference type="AlphaFoldDB" id="A0A367L4H2"/>
<comment type="caution">
    <text evidence="1">The sequence shown here is derived from an EMBL/GenBank/DDBJ whole genome shotgun (WGS) entry which is preliminary data.</text>
</comment>
<sequence>HLSFSTIYFDSVTHSLARPLPYAKDREFHRYTSPNSLFNFYPLSHHHGRLLTQDDSFALTGGVWSFHRIINRSRISNMNFVPDGPAGRRFLEGLLHDGWMELDDASGFLSIAYCPSKDLKRLVKSASRCQNRLSSPPDQRAIVATLKLIPSWVPFSETLSCAIKAKLFVPVLPTATLRFLESRRSCIVQRRHEEGGDQMTLVVHT</sequence>
<dbReference type="Proteomes" id="UP000253664">
    <property type="component" value="Unassembled WGS sequence"/>
</dbReference>
<proteinExistence type="predicted"/>